<evidence type="ECO:0000313" key="2">
    <source>
        <dbReference type="Proteomes" id="UP001501585"/>
    </source>
</evidence>
<dbReference type="EMBL" id="BAAAPC010000028">
    <property type="protein sequence ID" value="GAA2014685.1"/>
    <property type="molecule type" value="Genomic_DNA"/>
</dbReference>
<name>A0ABP5F5L6_9ACTN</name>
<sequence>MVEIDEFAAFRGVLGTRVSSVGPAILRPRGPIERVGGSLETFAVGPALH</sequence>
<organism evidence="1 2">
    <name type="scientific">Nocardiopsis rhodophaea</name>
    <dbReference type="NCBI Taxonomy" id="280238"/>
    <lineage>
        <taxon>Bacteria</taxon>
        <taxon>Bacillati</taxon>
        <taxon>Actinomycetota</taxon>
        <taxon>Actinomycetes</taxon>
        <taxon>Streptosporangiales</taxon>
        <taxon>Nocardiopsidaceae</taxon>
        <taxon>Nocardiopsis</taxon>
    </lineage>
</organism>
<evidence type="ECO:0000313" key="1">
    <source>
        <dbReference type="EMBL" id="GAA2014685.1"/>
    </source>
</evidence>
<reference evidence="2" key="1">
    <citation type="journal article" date="2019" name="Int. J. Syst. Evol. Microbiol.">
        <title>The Global Catalogue of Microorganisms (GCM) 10K type strain sequencing project: providing services to taxonomists for standard genome sequencing and annotation.</title>
        <authorList>
            <consortium name="The Broad Institute Genomics Platform"/>
            <consortium name="The Broad Institute Genome Sequencing Center for Infectious Disease"/>
            <person name="Wu L."/>
            <person name="Ma J."/>
        </authorList>
    </citation>
    <scope>NUCLEOTIDE SEQUENCE [LARGE SCALE GENOMIC DNA]</scope>
    <source>
        <strain evidence="2">JCM 15313</strain>
    </source>
</reference>
<accession>A0ABP5F5L6</accession>
<dbReference type="Proteomes" id="UP001501585">
    <property type="component" value="Unassembled WGS sequence"/>
</dbReference>
<protein>
    <submittedName>
        <fullName evidence="1">Uncharacterized protein</fullName>
    </submittedName>
</protein>
<comment type="caution">
    <text evidence="1">The sequence shown here is derived from an EMBL/GenBank/DDBJ whole genome shotgun (WGS) entry which is preliminary data.</text>
</comment>
<proteinExistence type="predicted"/>
<gene>
    <name evidence="1" type="ORF">GCM10009799_48700</name>
</gene>
<keyword evidence="2" id="KW-1185">Reference proteome</keyword>